<dbReference type="AlphaFoldDB" id="A0A2H0NDE0"/>
<dbReference type="InterPro" id="IPR036390">
    <property type="entry name" value="WH_DNA-bd_sf"/>
</dbReference>
<name>A0A2H0NDE0_9BACT</name>
<dbReference type="Pfam" id="PF04079">
    <property type="entry name" value="SMC_ScpB"/>
    <property type="match status" value="1"/>
</dbReference>
<evidence type="ECO:0000256" key="1">
    <source>
        <dbReference type="ARBA" id="ARBA00022490"/>
    </source>
</evidence>
<dbReference type="InterPro" id="IPR005234">
    <property type="entry name" value="ScpB_csome_segregation"/>
</dbReference>
<evidence type="ECO:0000313" key="5">
    <source>
        <dbReference type="EMBL" id="PIR06897.1"/>
    </source>
</evidence>
<evidence type="ECO:0000256" key="2">
    <source>
        <dbReference type="ARBA" id="ARBA00022618"/>
    </source>
</evidence>
<evidence type="ECO:0000256" key="4">
    <source>
        <dbReference type="ARBA" id="ARBA00023306"/>
    </source>
</evidence>
<keyword evidence="2" id="KW-0132">Cell division</keyword>
<dbReference type="EMBL" id="PCWR01000046">
    <property type="protein sequence ID" value="PIR06897.1"/>
    <property type="molecule type" value="Genomic_DNA"/>
</dbReference>
<evidence type="ECO:0008006" key="7">
    <source>
        <dbReference type="Google" id="ProtNLM"/>
    </source>
</evidence>
<keyword evidence="1" id="KW-0963">Cytoplasm</keyword>
<sequence>MTEKDQLSRQGELEALFFLAGEPISFKKIANFFQISVEESKKLVENFSYSLKDSERGLVLLINQDEVQLVTKPQFQPLIQKLIQEDFRESLTPAALETLTIIAYLGSMPRSLIDYLRGVNSSYILRNLLMRGLIEKKASPSRVNVYLYQISLEFLKHLGLDKIEDLPEYGKYRDILKKFEIENPEIKNPVVKNLV</sequence>
<keyword evidence="4" id="KW-0131">Cell cycle</keyword>
<keyword evidence="3" id="KW-0159">Chromosome partition</keyword>
<accession>A0A2H0NDE0</accession>
<dbReference type="GO" id="GO:0051301">
    <property type="term" value="P:cell division"/>
    <property type="evidence" value="ECO:0007669"/>
    <property type="project" value="UniProtKB-KW"/>
</dbReference>
<dbReference type="InterPro" id="IPR036388">
    <property type="entry name" value="WH-like_DNA-bd_sf"/>
</dbReference>
<dbReference type="PANTHER" id="PTHR34298:SF2">
    <property type="entry name" value="SEGREGATION AND CONDENSATION PROTEIN B"/>
    <property type="match status" value="1"/>
</dbReference>
<dbReference type="GO" id="GO:0051304">
    <property type="term" value="P:chromosome separation"/>
    <property type="evidence" value="ECO:0007669"/>
    <property type="project" value="InterPro"/>
</dbReference>
<gene>
    <name evidence="5" type="ORF">COV54_01910</name>
</gene>
<dbReference type="PANTHER" id="PTHR34298">
    <property type="entry name" value="SEGREGATION AND CONDENSATION PROTEIN B"/>
    <property type="match status" value="1"/>
</dbReference>
<organism evidence="5 6">
    <name type="scientific">Candidatus Jorgensenbacteria bacterium CG11_big_fil_rev_8_21_14_0_20_38_23</name>
    <dbReference type="NCBI Taxonomy" id="1974594"/>
    <lineage>
        <taxon>Bacteria</taxon>
        <taxon>Candidatus Joergenseniibacteriota</taxon>
    </lineage>
</organism>
<evidence type="ECO:0000313" key="6">
    <source>
        <dbReference type="Proteomes" id="UP000228867"/>
    </source>
</evidence>
<dbReference type="Proteomes" id="UP000228867">
    <property type="component" value="Unassembled WGS sequence"/>
</dbReference>
<comment type="caution">
    <text evidence="5">The sequence shown here is derived from an EMBL/GenBank/DDBJ whole genome shotgun (WGS) entry which is preliminary data.</text>
</comment>
<protein>
    <recommendedName>
        <fullName evidence="7">SMC-Scp complex subunit ScpB</fullName>
    </recommendedName>
</protein>
<dbReference type="SUPFAM" id="SSF46785">
    <property type="entry name" value="Winged helix' DNA-binding domain"/>
    <property type="match status" value="2"/>
</dbReference>
<evidence type="ECO:0000256" key="3">
    <source>
        <dbReference type="ARBA" id="ARBA00022829"/>
    </source>
</evidence>
<dbReference type="Gene3D" id="1.10.10.10">
    <property type="entry name" value="Winged helix-like DNA-binding domain superfamily/Winged helix DNA-binding domain"/>
    <property type="match status" value="2"/>
</dbReference>
<reference evidence="5 6" key="1">
    <citation type="submission" date="2017-09" db="EMBL/GenBank/DDBJ databases">
        <title>Depth-based differentiation of microbial function through sediment-hosted aquifers and enrichment of novel symbionts in the deep terrestrial subsurface.</title>
        <authorList>
            <person name="Probst A.J."/>
            <person name="Ladd B."/>
            <person name="Jarett J.K."/>
            <person name="Geller-Mcgrath D.E."/>
            <person name="Sieber C.M."/>
            <person name="Emerson J.B."/>
            <person name="Anantharaman K."/>
            <person name="Thomas B.C."/>
            <person name="Malmstrom R."/>
            <person name="Stieglmeier M."/>
            <person name="Klingl A."/>
            <person name="Woyke T."/>
            <person name="Ryan C.M."/>
            <person name="Banfield J.F."/>
        </authorList>
    </citation>
    <scope>NUCLEOTIDE SEQUENCE [LARGE SCALE GENOMIC DNA]</scope>
    <source>
        <strain evidence="5">CG11_big_fil_rev_8_21_14_0_20_38_23</strain>
    </source>
</reference>
<proteinExistence type="predicted"/>